<feature type="domain" description="Beta-lactamase-related" evidence="2">
    <location>
        <begin position="7"/>
        <end position="328"/>
    </location>
</feature>
<proteinExistence type="predicted"/>
<keyword evidence="4" id="KW-1185">Reference proteome</keyword>
<dbReference type="SUPFAM" id="SSF56601">
    <property type="entry name" value="beta-lactamase/transpeptidase-like"/>
    <property type="match status" value="1"/>
</dbReference>
<dbReference type="PANTHER" id="PTHR43283">
    <property type="entry name" value="BETA-LACTAMASE-RELATED"/>
    <property type="match status" value="1"/>
</dbReference>
<dbReference type="EMBL" id="JXAK01000030">
    <property type="protein sequence ID" value="KIL39878.1"/>
    <property type="molecule type" value="Genomic_DNA"/>
</dbReference>
<organism evidence="3 4">
    <name type="scientific">Gordoniibacillus kamchatkensis</name>
    <dbReference type="NCBI Taxonomy" id="1590651"/>
    <lineage>
        <taxon>Bacteria</taxon>
        <taxon>Bacillati</taxon>
        <taxon>Bacillota</taxon>
        <taxon>Bacilli</taxon>
        <taxon>Bacillales</taxon>
        <taxon>Paenibacillaceae</taxon>
        <taxon>Gordoniibacillus</taxon>
    </lineage>
</organism>
<dbReference type="Pfam" id="PF00144">
    <property type="entry name" value="Beta-lactamase"/>
    <property type="match status" value="1"/>
</dbReference>
<dbReference type="PANTHER" id="PTHR43283:SF11">
    <property type="entry name" value="BETA-LACTAMASE-RELATED DOMAIN-CONTAINING PROTEIN"/>
    <property type="match status" value="1"/>
</dbReference>
<dbReference type="Gene3D" id="3.40.710.10">
    <property type="entry name" value="DD-peptidase/beta-lactamase superfamily"/>
    <property type="match status" value="1"/>
</dbReference>
<keyword evidence="1" id="KW-0378">Hydrolase</keyword>
<evidence type="ECO:0000313" key="3">
    <source>
        <dbReference type="EMBL" id="KIL39878.1"/>
    </source>
</evidence>
<dbReference type="InterPro" id="IPR012338">
    <property type="entry name" value="Beta-lactam/transpept-like"/>
</dbReference>
<accession>A0ABR5AGC7</accession>
<reference evidence="3 4" key="1">
    <citation type="submission" date="2014-12" db="EMBL/GenBank/DDBJ databases">
        <title>Draft genome sequence of Paenibacillus kamchatkensis strain B-2647.</title>
        <authorList>
            <person name="Karlyshev A.V."/>
            <person name="Kudryashova E.B."/>
        </authorList>
    </citation>
    <scope>NUCLEOTIDE SEQUENCE [LARGE SCALE GENOMIC DNA]</scope>
    <source>
        <strain evidence="3 4">VKM B-2647</strain>
    </source>
</reference>
<protein>
    <submittedName>
        <fullName evidence="3">Penicillin-binding protein</fullName>
    </submittedName>
</protein>
<evidence type="ECO:0000259" key="2">
    <source>
        <dbReference type="Pfam" id="PF00144"/>
    </source>
</evidence>
<dbReference type="InterPro" id="IPR001466">
    <property type="entry name" value="Beta-lactam-related"/>
</dbReference>
<comment type="caution">
    <text evidence="3">The sequence shown here is derived from an EMBL/GenBank/DDBJ whole genome shotgun (WGS) entry which is preliminary data.</text>
</comment>
<gene>
    <name evidence="3" type="ORF">SD70_17400</name>
</gene>
<sequence length="345" mass="38017">MFLEREIAAGHIPGAVLHIAHKGGVLLHKAYGNRTVHPQVSPMNVDTVFDLASLTKVVAALPAALKLLEQGKIALSDTVDAFLPDFRQGQGEPIRILHLLTHTSGLAADLTDKKAVLKLSREELLARVIGSQPLRPPGEKVVYSDLGMILLYCIIETVTGEPFDAFVKREIFEPLDMNDTGFCPSFEPERYAATEYSEELGGYKLGIVHDEKAERLGGVSGHAGLFSTAADLANFVSVFRQGGVYRGRKLFSEATVALSTRNFTPYDREYRGLGWLLKNPADISSGGDLLSSRSFGHTGFTGTSLWLDPEVDLQIILLTNRVHFGRTDHILRLRPRLHNLIRSMF</sequence>
<evidence type="ECO:0000256" key="1">
    <source>
        <dbReference type="ARBA" id="ARBA00022801"/>
    </source>
</evidence>
<name>A0ABR5AGC7_9BACL</name>
<dbReference type="Proteomes" id="UP000031967">
    <property type="component" value="Unassembled WGS sequence"/>
</dbReference>
<evidence type="ECO:0000313" key="4">
    <source>
        <dbReference type="Proteomes" id="UP000031967"/>
    </source>
</evidence>
<dbReference type="InterPro" id="IPR050789">
    <property type="entry name" value="Diverse_Enzym_Activities"/>
</dbReference>